<feature type="transmembrane region" description="Helical" evidence="1">
    <location>
        <begin position="79"/>
        <end position="100"/>
    </location>
</feature>
<protein>
    <submittedName>
        <fullName evidence="2">Uncharacterized protein</fullName>
    </submittedName>
</protein>
<gene>
    <name evidence="2" type="ORF">G8M95_000385</name>
</gene>
<accession>A0A744KH86</accession>
<evidence type="ECO:0000256" key="1">
    <source>
        <dbReference type="SAM" id="Phobius"/>
    </source>
</evidence>
<feature type="transmembrane region" description="Helical" evidence="1">
    <location>
        <begin position="44"/>
        <end position="67"/>
    </location>
</feature>
<reference evidence="2" key="2">
    <citation type="submission" date="2020-02" db="EMBL/GenBank/DDBJ databases">
        <authorList>
            <consortium name="NCBI Pathogen Detection Project"/>
        </authorList>
    </citation>
    <scope>NUCLEOTIDE SEQUENCE</scope>
    <source>
        <strain evidence="2">MA.CK_07/00001204</strain>
    </source>
</reference>
<feature type="transmembrane region" description="Helical" evidence="1">
    <location>
        <begin position="187"/>
        <end position="213"/>
    </location>
</feature>
<evidence type="ECO:0000313" key="2">
    <source>
        <dbReference type="EMBL" id="HAF2610137.1"/>
    </source>
</evidence>
<dbReference type="EMBL" id="DAAURN010000001">
    <property type="protein sequence ID" value="HAF2610137.1"/>
    <property type="molecule type" value="Genomic_DNA"/>
</dbReference>
<sequence length="301" mass="34291">MKNTHDNLSAALESFGRKHGRVKILSESKELLDYFHANTRSRPIFFWLFILSLAEFFIMTVLFNIMKNNRAAGLYDVELFMQFAVMSVIILMMPAIYLLVKQKSLSRMDDIIIEQCIKKNDWSVPALKASSKIISSIQGSLEKRLNTFKIICGGFAFIIVLFTNKITTAIPYDIINQILSDTYLTGTSFLIICITAAIIIYTYIEFCYLVFYIGHCSKMKASIDFLISISEEDFSANKKNLTEAKTISIRFPTNNSVPKNKMTSTTPPRSPCNKALMPAKSGIKFTIVQPFEYMCSMKKKR</sequence>
<dbReference type="AlphaFoldDB" id="A0A744KH86"/>
<keyword evidence="1" id="KW-0812">Transmembrane</keyword>
<comment type="caution">
    <text evidence="2">The sequence shown here is derived from an EMBL/GenBank/DDBJ whole genome shotgun (WGS) entry which is preliminary data.</text>
</comment>
<keyword evidence="1" id="KW-1133">Transmembrane helix</keyword>
<keyword evidence="1" id="KW-0472">Membrane</keyword>
<reference evidence="2" key="1">
    <citation type="journal article" date="2018" name="Genome Biol.">
        <title>SKESA: strategic k-mer extension for scrupulous assemblies.</title>
        <authorList>
            <person name="Souvorov A."/>
            <person name="Agarwala R."/>
            <person name="Lipman D.J."/>
        </authorList>
    </citation>
    <scope>NUCLEOTIDE SEQUENCE</scope>
    <source>
        <strain evidence="2">MA.CK_07/00001204</strain>
    </source>
</reference>
<organism evidence="2">
    <name type="scientific">Salmonella enterica</name>
    <name type="common">Salmonella choleraesuis</name>
    <dbReference type="NCBI Taxonomy" id="28901"/>
    <lineage>
        <taxon>Bacteria</taxon>
        <taxon>Pseudomonadati</taxon>
        <taxon>Pseudomonadota</taxon>
        <taxon>Gammaproteobacteria</taxon>
        <taxon>Enterobacterales</taxon>
        <taxon>Enterobacteriaceae</taxon>
        <taxon>Salmonella</taxon>
    </lineage>
</organism>
<feature type="transmembrane region" description="Helical" evidence="1">
    <location>
        <begin position="148"/>
        <end position="167"/>
    </location>
</feature>
<proteinExistence type="predicted"/>
<name>A0A744KH86_SALER</name>